<dbReference type="InterPro" id="IPR017961">
    <property type="entry name" value="DNA_pol_Y-fam_little_finger"/>
</dbReference>
<reference evidence="3" key="1">
    <citation type="submission" date="2015-10" db="EMBL/GenBank/DDBJ databases">
        <authorList>
            <person name="Martinez-Garcia P.J."/>
            <person name="Crepeau M.W."/>
            <person name="Puiu D."/>
            <person name="Gonzalez-Ibeas D."/>
            <person name="Whalen J."/>
            <person name="Stevens K."/>
            <person name="Paul R."/>
            <person name="Butterfield T."/>
            <person name="Britton M."/>
            <person name="Reagan R."/>
            <person name="Chakraborty S."/>
            <person name="Walawage S.L."/>
            <person name="Vasquez-Gross H.A."/>
            <person name="Cardeno C."/>
            <person name="Famula R."/>
            <person name="Pratt K."/>
            <person name="Kuruganti S."/>
            <person name="Aradhya M.K."/>
            <person name="Leslie C.A."/>
            <person name="Dandekar A.M."/>
            <person name="Salzberg S.L."/>
            <person name="Wegrzyn J.L."/>
            <person name="Langley C.H."/>
            <person name="Neale D.B."/>
        </authorList>
    </citation>
    <scope>NUCLEOTIDE SEQUENCE</scope>
    <source>
        <tissue evidence="3">Leaves</tissue>
    </source>
</reference>
<dbReference type="Pfam" id="PF11799">
    <property type="entry name" value="IMS_C"/>
    <property type="match status" value="1"/>
</dbReference>
<feature type="region of interest" description="Disordered" evidence="1">
    <location>
        <begin position="1"/>
        <end position="79"/>
    </location>
</feature>
<dbReference type="InterPro" id="IPR050116">
    <property type="entry name" value="DNA_polymerase-Y"/>
</dbReference>
<accession>A0A833Y272</accession>
<dbReference type="GO" id="GO:0006281">
    <property type="term" value="P:DNA repair"/>
    <property type="evidence" value="ECO:0007669"/>
    <property type="project" value="InterPro"/>
</dbReference>
<dbReference type="Gene3D" id="3.30.1490.100">
    <property type="entry name" value="DNA polymerase, Y-family, little finger domain"/>
    <property type="match status" value="1"/>
</dbReference>
<gene>
    <name evidence="3" type="ORF">F2P56_003662</name>
</gene>
<evidence type="ECO:0000256" key="1">
    <source>
        <dbReference type="SAM" id="MobiDB-lite"/>
    </source>
</evidence>
<proteinExistence type="predicted"/>
<evidence type="ECO:0000313" key="4">
    <source>
        <dbReference type="Proteomes" id="UP000619265"/>
    </source>
</evidence>
<name>A0A833Y272_JUGRE</name>
<dbReference type="Gramene" id="Jr02_05140_p1">
    <property type="protein sequence ID" value="cds.Jr02_05140_p1"/>
    <property type="gene ID" value="Jr02_05140"/>
</dbReference>
<comment type="caution">
    <text evidence="3">The sequence shown here is derived from an EMBL/GenBank/DDBJ whole genome shotgun (WGS) entry which is preliminary data.</text>
</comment>
<dbReference type="InterPro" id="IPR036775">
    <property type="entry name" value="DNA_pol_Y-fam_lit_finger_sf"/>
</dbReference>
<evidence type="ECO:0000313" key="3">
    <source>
        <dbReference type="EMBL" id="KAF5476978.1"/>
    </source>
</evidence>
<dbReference type="AlphaFoldDB" id="A0A833Y272"/>
<dbReference type="PANTHER" id="PTHR11076">
    <property type="entry name" value="DNA REPAIR POLYMERASE UMUC / TRANSFERASE FAMILY MEMBER"/>
    <property type="match status" value="1"/>
</dbReference>
<dbReference type="GO" id="GO:0003684">
    <property type="term" value="F:damaged DNA binding"/>
    <property type="evidence" value="ECO:0007669"/>
    <property type="project" value="InterPro"/>
</dbReference>
<dbReference type="EMBL" id="LIHL02000002">
    <property type="protein sequence ID" value="KAF5476978.1"/>
    <property type="molecule type" value="Genomic_DNA"/>
</dbReference>
<evidence type="ECO:0000259" key="2">
    <source>
        <dbReference type="Pfam" id="PF11799"/>
    </source>
</evidence>
<dbReference type="SUPFAM" id="SSF100879">
    <property type="entry name" value="Lesion bypass DNA polymerase (Y-family), little finger domain"/>
    <property type="match status" value="1"/>
</dbReference>
<protein>
    <recommendedName>
        <fullName evidence="2">DNA polymerase Y-family little finger domain-containing protein</fullName>
    </recommendedName>
</protein>
<dbReference type="PANTHER" id="PTHR11076:SF33">
    <property type="entry name" value="DNA POLYMERASE KAPPA"/>
    <property type="match status" value="1"/>
</dbReference>
<feature type="compositionally biased region" description="Pro residues" evidence="1">
    <location>
        <begin position="30"/>
        <end position="40"/>
    </location>
</feature>
<dbReference type="Proteomes" id="UP000619265">
    <property type="component" value="Unassembled WGS sequence"/>
</dbReference>
<feature type="domain" description="DNA polymerase Y-family little finger" evidence="2">
    <location>
        <begin position="179"/>
        <end position="235"/>
    </location>
</feature>
<reference evidence="3" key="2">
    <citation type="submission" date="2020-03" db="EMBL/GenBank/DDBJ databases">
        <title>Walnut 2.0.</title>
        <authorList>
            <person name="Marrano A."/>
            <person name="Britton M."/>
            <person name="Zimin A.V."/>
            <person name="Zaini P.A."/>
            <person name="Workman R."/>
            <person name="Puiu D."/>
            <person name="Bianco L."/>
            <person name="Allen B.J."/>
            <person name="Troggio M."/>
            <person name="Leslie C.A."/>
            <person name="Timp W."/>
            <person name="Dendekar A."/>
            <person name="Salzberg S.L."/>
            <person name="Neale D.B."/>
        </authorList>
    </citation>
    <scope>NUCLEOTIDE SEQUENCE</scope>
    <source>
        <tissue evidence="3">Leaves</tissue>
    </source>
</reference>
<feature type="compositionally biased region" description="Polar residues" evidence="1">
    <location>
        <begin position="60"/>
        <end position="79"/>
    </location>
</feature>
<organism evidence="3 4">
    <name type="scientific">Juglans regia</name>
    <name type="common">English walnut</name>
    <dbReference type="NCBI Taxonomy" id="51240"/>
    <lineage>
        <taxon>Eukaryota</taxon>
        <taxon>Viridiplantae</taxon>
        <taxon>Streptophyta</taxon>
        <taxon>Embryophyta</taxon>
        <taxon>Tracheophyta</taxon>
        <taxon>Spermatophyta</taxon>
        <taxon>Magnoliopsida</taxon>
        <taxon>eudicotyledons</taxon>
        <taxon>Gunneridae</taxon>
        <taxon>Pentapetalae</taxon>
        <taxon>rosids</taxon>
        <taxon>fabids</taxon>
        <taxon>Fagales</taxon>
        <taxon>Juglandaceae</taxon>
        <taxon>Juglans</taxon>
    </lineage>
</organism>
<sequence>MSSSQLAPQPPPFIVDGTDSPSQAPSVHPLAPPRSLPSPVTPSFSHGSPPPRSAAKSPSLRHSLSSMPSTQHPQPQRLSQPLQATLAQHFSHVFGLRVGVNLALAIALHNIPEVPAHIGRLIADKQFYAAVPCSILRFCWAQVINELKFLWAASMLMLYVFGKWSRPYFTKNYAMFVGDLAYMLSADMHKGLSGQPLTLKLKTSSFEVRTRATTLQQFICSSDDILKYASNLVKDELDSDELF</sequence>